<proteinExistence type="inferred from homology"/>
<dbReference type="AlphaFoldDB" id="A0A2U3PHJ3"/>
<evidence type="ECO:0000313" key="10">
    <source>
        <dbReference type="EMBL" id="SPM43179.1"/>
    </source>
</evidence>
<evidence type="ECO:0000256" key="5">
    <source>
        <dbReference type="ARBA" id="ARBA00023263"/>
    </source>
</evidence>
<evidence type="ECO:0000256" key="6">
    <source>
        <dbReference type="ARBA" id="ARBA00093784"/>
    </source>
</evidence>
<gene>
    <name evidence="10" type="ORF">MNAB215_5401</name>
</gene>
<evidence type="ECO:0000313" key="11">
    <source>
        <dbReference type="Proteomes" id="UP000240424"/>
    </source>
</evidence>
<dbReference type="EMBL" id="FUEZ01000004">
    <property type="protein sequence ID" value="SPM43179.1"/>
    <property type="molecule type" value="Genomic_DNA"/>
</dbReference>
<dbReference type="RefSeq" id="WP_077081491.1">
    <property type="nucleotide sequence ID" value="NZ_FUEZ01000004.1"/>
</dbReference>
<evidence type="ECO:0000256" key="2">
    <source>
        <dbReference type="ARBA" id="ARBA00018586"/>
    </source>
</evidence>
<keyword evidence="11" id="KW-1185">Reference proteome</keyword>
<keyword evidence="4" id="KW-0130">Cell adhesion</keyword>
<name>A0A2U3PHJ3_9MYCO</name>
<dbReference type="Proteomes" id="UP000240424">
    <property type="component" value="Unassembled WGS sequence"/>
</dbReference>
<sequence>MKTAMRTGPWLRLCTGVLAAGGVAASTLGLAAGVAQAAPSPVPTYHWCPGDQWNESWGPYQNWNTCHDWEGNNPAGWGAPPWAPPPPPPPPWAPWAQIVWNPGANHWGYWNGPVWIPV</sequence>
<organism evidence="10 11">
    <name type="scientific">Mycobacterium numidiamassiliense</name>
    <dbReference type="NCBI Taxonomy" id="1841861"/>
    <lineage>
        <taxon>Bacteria</taxon>
        <taxon>Bacillati</taxon>
        <taxon>Actinomycetota</taxon>
        <taxon>Actinomycetes</taxon>
        <taxon>Mycobacteriales</taxon>
        <taxon>Mycobacteriaceae</taxon>
        <taxon>Mycobacterium</taxon>
    </lineage>
</organism>
<accession>A0A2U3PHJ3</accession>
<feature type="chain" id="PRO_5015414539" description="Pilin" evidence="9">
    <location>
        <begin position="38"/>
        <end position="118"/>
    </location>
</feature>
<evidence type="ECO:0000256" key="8">
    <source>
        <dbReference type="ARBA" id="ARBA00093801"/>
    </source>
</evidence>
<evidence type="ECO:0000256" key="7">
    <source>
        <dbReference type="ARBA" id="ARBA00093787"/>
    </source>
</evidence>
<protein>
    <recommendedName>
        <fullName evidence="2">Pilin</fullName>
    </recommendedName>
    <alternativeName>
        <fullName evidence="8">Pili structural subunit</fullName>
    </alternativeName>
</protein>
<comment type="subunit">
    <text evidence="7">Forms a homomer composed of subunits assembled in a large structure.</text>
</comment>
<evidence type="ECO:0000256" key="1">
    <source>
        <dbReference type="ARBA" id="ARBA00004561"/>
    </source>
</evidence>
<keyword evidence="3 9" id="KW-0732">Signal</keyword>
<evidence type="ECO:0000256" key="4">
    <source>
        <dbReference type="ARBA" id="ARBA00022889"/>
    </source>
</evidence>
<evidence type="ECO:0000256" key="9">
    <source>
        <dbReference type="SAM" id="SignalP"/>
    </source>
</evidence>
<comment type="similarity">
    <text evidence="6">Belongs to the mycobacterial pilin family.</text>
</comment>
<comment type="subcellular location">
    <subcellularLocation>
        <location evidence="1">Fimbrium</location>
    </subcellularLocation>
</comment>
<dbReference type="InterPro" id="IPR058759">
    <property type="entry name" value="Pilin_mycobact"/>
</dbReference>
<reference evidence="10 11" key="1">
    <citation type="submission" date="2017-01" db="EMBL/GenBank/DDBJ databases">
        <authorList>
            <consortium name="Urmite Genomes"/>
        </authorList>
    </citation>
    <scope>NUCLEOTIDE SEQUENCE [LARGE SCALE GENOMIC DNA]</scope>
    <source>
        <strain evidence="10 11">AB215</strain>
    </source>
</reference>
<dbReference type="Pfam" id="PF26380">
    <property type="entry name" value="Pilin_Mycobact"/>
    <property type="match status" value="1"/>
</dbReference>
<evidence type="ECO:0000256" key="3">
    <source>
        <dbReference type="ARBA" id="ARBA00022729"/>
    </source>
</evidence>
<feature type="signal peptide" evidence="9">
    <location>
        <begin position="1"/>
        <end position="37"/>
    </location>
</feature>
<keyword evidence="5" id="KW-0281">Fimbrium</keyword>